<evidence type="ECO:0000313" key="1">
    <source>
        <dbReference type="EMBL" id="SUB57988.1"/>
    </source>
</evidence>
<evidence type="ECO:0000313" key="2">
    <source>
        <dbReference type="EMBL" id="SUB62082.1"/>
    </source>
</evidence>
<evidence type="ECO:0008006" key="4">
    <source>
        <dbReference type="Google" id="ProtNLM"/>
    </source>
</evidence>
<accession>A0A379CI16</accession>
<organism evidence="2 3">
    <name type="scientific">Peptostreptococcus anaerobius</name>
    <dbReference type="NCBI Taxonomy" id="1261"/>
    <lineage>
        <taxon>Bacteria</taxon>
        <taxon>Bacillati</taxon>
        <taxon>Bacillota</taxon>
        <taxon>Clostridia</taxon>
        <taxon>Peptostreptococcales</taxon>
        <taxon>Peptostreptococcaceae</taxon>
        <taxon>Peptostreptococcus</taxon>
    </lineage>
</organism>
<dbReference type="Proteomes" id="UP000255101">
    <property type="component" value="Unassembled WGS sequence"/>
</dbReference>
<dbReference type="AlphaFoldDB" id="A0A379CI16"/>
<dbReference type="RefSeq" id="WP_019595766.1">
    <property type="nucleotide sequence ID" value="NZ_FOVA01000025.1"/>
</dbReference>
<dbReference type="EMBL" id="UGTB01000004">
    <property type="protein sequence ID" value="SUB62082.1"/>
    <property type="molecule type" value="Genomic_DNA"/>
</dbReference>
<sequence length="62" mass="7197">MCRKIDYLVCETDKYELPVFVGNITEVSEFLKMSVSGVRKMADKGKRQGKEYQVVKVERSCF</sequence>
<reference evidence="2 3" key="1">
    <citation type="submission" date="2018-06" db="EMBL/GenBank/DDBJ databases">
        <authorList>
            <consortium name="Pathogen Informatics"/>
            <person name="Doyle S."/>
        </authorList>
    </citation>
    <scope>NUCLEOTIDE SEQUENCE [LARGE SCALE GENOMIC DNA]</scope>
    <source>
        <strain evidence="2 3">NCTC11460</strain>
    </source>
</reference>
<protein>
    <recommendedName>
        <fullName evidence="4">DNA-binding protein</fullName>
    </recommendedName>
</protein>
<evidence type="ECO:0000313" key="3">
    <source>
        <dbReference type="Proteomes" id="UP000255101"/>
    </source>
</evidence>
<proteinExistence type="predicted"/>
<gene>
    <name evidence="1" type="ORF">NCTC11460_00022</name>
    <name evidence="2" type="ORF">NCTC11460_02090</name>
</gene>
<name>A0A379CI16_9FIRM</name>
<dbReference type="EMBL" id="UGTB01000003">
    <property type="protein sequence ID" value="SUB57988.1"/>
    <property type="molecule type" value="Genomic_DNA"/>
</dbReference>